<feature type="transmembrane region" description="Helical" evidence="6">
    <location>
        <begin position="59"/>
        <end position="84"/>
    </location>
</feature>
<keyword evidence="2 6" id="KW-0812">Transmembrane</keyword>
<dbReference type="EMBL" id="CP163439">
    <property type="protein sequence ID" value="XDQ36328.1"/>
    <property type="molecule type" value="Genomic_DNA"/>
</dbReference>
<accession>A0AB39PZ87</accession>
<dbReference type="PANTHER" id="PTHR43229:SF2">
    <property type="entry name" value="NODULATION PROTEIN J"/>
    <property type="match status" value="1"/>
</dbReference>
<feature type="transmembrane region" description="Helical" evidence="6">
    <location>
        <begin position="143"/>
        <end position="168"/>
    </location>
</feature>
<dbReference type="InterPro" id="IPR000412">
    <property type="entry name" value="ABC_2_transport"/>
</dbReference>
<dbReference type="Pfam" id="PF12698">
    <property type="entry name" value="ABC2_membrane_3"/>
    <property type="match status" value="1"/>
</dbReference>
<keyword evidence="4 6" id="KW-0472">Membrane</keyword>
<evidence type="ECO:0000256" key="6">
    <source>
        <dbReference type="SAM" id="Phobius"/>
    </source>
</evidence>
<protein>
    <submittedName>
        <fullName evidence="8">ABC transporter permease</fullName>
    </submittedName>
</protein>
<dbReference type="GO" id="GO:0043190">
    <property type="term" value="C:ATP-binding cassette (ABC) transporter complex"/>
    <property type="evidence" value="ECO:0007669"/>
    <property type="project" value="InterPro"/>
</dbReference>
<dbReference type="GO" id="GO:0140359">
    <property type="term" value="F:ABC-type transporter activity"/>
    <property type="evidence" value="ECO:0007669"/>
    <property type="project" value="InterPro"/>
</dbReference>
<comment type="subcellular location">
    <subcellularLocation>
        <location evidence="1">Membrane</location>
        <topology evidence="1">Multi-pass membrane protein</topology>
    </subcellularLocation>
</comment>
<evidence type="ECO:0000256" key="2">
    <source>
        <dbReference type="ARBA" id="ARBA00022692"/>
    </source>
</evidence>
<dbReference type="InterPro" id="IPR047817">
    <property type="entry name" value="ABC2_TM_bact-type"/>
</dbReference>
<dbReference type="GO" id="GO:0046677">
    <property type="term" value="P:response to antibiotic"/>
    <property type="evidence" value="ECO:0007669"/>
    <property type="project" value="UniProtKB-KW"/>
</dbReference>
<dbReference type="InterPro" id="IPR051784">
    <property type="entry name" value="Nod_factor_ABC_transporter"/>
</dbReference>
<dbReference type="AlphaFoldDB" id="A0AB39PZ87"/>
<gene>
    <name evidence="8" type="ORF">AB5J49_24955</name>
</gene>
<evidence type="ECO:0000313" key="8">
    <source>
        <dbReference type="EMBL" id="XDQ36328.1"/>
    </source>
</evidence>
<evidence type="ECO:0000256" key="3">
    <source>
        <dbReference type="ARBA" id="ARBA00022989"/>
    </source>
</evidence>
<keyword evidence="3 6" id="KW-1133">Transmembrane helix</keyword>
<dbReference type="InterPro" id="IPR013525">
    <property type="entry name" value="ABC2_TM"/>
</dbReference>
<dbReference type="PIRSF" id="PIRSF006648">
    <property type="entry name" value="DrrB"/>
    <property type="match status" value="1"/>
</dbReference>
<feature type="transmembrane region" description="Helical" evidence="6">
    <location>
        <begin position="105"/>
        <end position="131"/>
    </location>
</feature>
<name>A0AB39PZ87_9ACTN</name>
<feature type="transmembrane region" description="Helical" evidence="6">
    <location>
        <begin position="30"/>
        <end position="47"/>
    </location>
</feature>
<evidence type="ECO:0000256" key="5">
    <source>
        <dbReference type="ARBA" id="ARBA00023251"/>
    </source>
</evidence>
<feature type="transmembrane region" description="Helical" evidence="6">
    <location>
        <begin position="241"/>
        <end position="260"/>
    </location>
</feature>
<dbReference type="RefSeq" id="WP_369170873.1">
    <property type="nucleotide sequence ID" value="NZ_CP163439.1"/>
</dbReference>
<dbReference type="PANTHER" id="PTHR43229">
    <property type="entry name" value="NODULATION PROTEIN J"/>
    <property type="match status" value="1"/>
</dbReference>
<evidence type="ECO:0000256" key="4">
    <source>
        <dbReference type="ARBA" id="ARBA00023136"/>
    </source>
</evidence>
<proteinExistence type="predicted"/>
<evidence type="ECO:0000256" key="1">
    <source>
        <dbReference type="ARBA" id="ARBA00004141"/>
    </source>
</evidence>
<keyword evidence="5" id="KW-0046">Antibiotic resistance</keyword>
<dbReference type="PROSITE" id="PS51012">
    <property type="entry name" value="ABC_TM2"/>
    <property type="match status" value="1"/>
</dbReference>
<evidence type="ECO:0000259" key="7">
    <source>
        <dbReference type="PROSITE" id="PS51012"/>
    </source>
</evidence>
<feature type="domain" description="ABC transmembrane type-2" evidence="7">
    <location>
        <begin position="28"/>
        <end position="263"/>
    </location>
</feature>
<feature type="transmembrane region" description="Helical" evidence="6">
    <location>
        <begin position="175"/>
        <end position="193"/>
    </location>
</feature>
<reference evidence="8" key="1">
    <citation type="submission" date="2024-07" db="EMBL/GenBank/DDBJ databases">
        <authorList>
            <person name="Yu S.T."/>
        </authorList>
    </citation>
    <scope>NUCLEOTIDE SEQUENCE</scope>
    <source>
        <strain evidence="8">R28</strain>
    </source>
</reference>
<sequence length="277" mass="29644">MSRGLTKAFRVGLRRGRLELTQTLRTPREAFSLLSTPLMFVVLSLTIEKDIEGSDVPMAHLLMAGGITTMLVQTGLMTLPQVLATEREDGTLLRLKTVPGGITSYLVGKTVVVLATALGGALLTLLAGALFAGTDLPRDAAHWLTLIWVLLLGLLSVVPLGAAIGALLPNPREALGFTMIPIFFLMGCSGLFFPVTTLPDGARAVVEVFPVKWIAQGVRSALLPDSALAAETGQSWQHAEILMIVGAWAVVGFLLAPRLLRRMTRRESGSRLKKAEA</sequence>
<organism evidence="8">
    <name type="scientific">Streptomyces sp. R28</name>
    <dbReference type="NCBI Taxonomy" id="3238628"/>
    <lineage>
        <taxon>Bacteria</taxon>
        <taxon>Bacillati</taxon>
        <taxon>Actinomycetota</taxon>
        <taxon>Actinomycetes</taxon>
        <taxon>Kitasatosporales</taxon>
        <taxon>Streptomycetaceae</taxon>
        <taxon>Streptomyces</taxon>
    </lineage>
</organism>